<comment type="caution">
    <text evidence="2">The sequence shown here is derived from an EMBL/GenBank/DDBJ whole genome shotgun (WGS) entry which is preliminary data.</text>
</comment>
<dbReference type="Gene3D" id="3.90.660.10">
    <property type="match status" value="1"/>
</dbReference>
<keyword evidence="3" id="KW-1185">Reference proteome</keyword>
<dbReference type="OrthoDB" id="547090at2759"/>
<dbReference type="InterPro" id="IPR002937">
    <property type="entry name" value="Amino_oxidase"/>
</dbReference>
<protein>
    <recommendedName>
        <fullName evidence="1">Amine oxidase domain-containing protein</fullName>
    </recommendedName>
</protein>
<proteinExistence type="predicted"/>
<evidence type="ECO:0000259" key="1">
    <source>
        <dbReference type="Pfam" id="PF01593"/>
    </source>
</evidence>
<dbReference type="Gene3D" id="1.10.405.10">
    <property type="entry name" value="Guanine Nucleotide Dissociation Inhibitor, domain 1"/>
    <property type="match status" value="1"/>
</dbReference>
<gene>
    <name evidence="2" type="ORF">CEUSTIGMA_g11162.t1</name>
</gene>
<dbReference type="Gene3D" id="3.50.50.60">
    <property type="entry name" value="FAD/NAD(P)-binding domain"/>
    <property type="match status" value="1"/>
</dbReference>
<reference evidence="2 3" key="1">
    <citation type="submission" date="2017-08" db="EMBL/GenBank/DDBJ databases">
        <title>Acidophilic green algal genome provides insights into adaptation to an acidic environment.</title>
        <authorList>
            <person name="Hirooka S."/>
            <person name="Hirose Y."/>
            <person name="Kanesaki Y."/>
            <person name="Higuchi S."/>
            <person name="Fujiwara T."/>
            <person name="Onuma R."/>
            <person name="Era A."/>
            <person name="Ohbayashi R."/>
            <person name="Uzuka A."/>
            <person name="Nozaki H."/>
            <person name="Yoshikawa H."/>
            <person name="Miyagishima S.Y."/>
        </authorList>
    </citation>
    <scope>NUCLEOTIDE SEQUENCE [LARGE SCALE GENOMIC DNA]</scope>
    <source>
        <strain evidence="2 3">NIES-2499</strain>
    </source>
</reference>
<evidence type="ECO:0000313" key="2">
    <source>
        <dbReference type="EMBL" id="GAX83737.1"/>
    </source>
</evidence>
<feature type="domain" description="Amine oxidase" evidence="1">
    <location>
        <begin position="2"/>
        <end position="72"/>
    </location>
</feature>
<dbReference type="Pfam" id="PF01593">
    <property type="entry name" value="Amino_oxidase"/>
    <property type="match status" value="1"/>
</dbReference>
<sequence length="141" mass="15805">MEASDHLGGRSQRQLFSPPAANAPLWVDQGGMWVGPSQTSFLALLKEYDLPLYVSYHGVGNELLKWKDQRLYKEGTCWDCVIFPRNGESEIPGPMEEAVHDTKGEMKAGLRELVLVMKLFRKVVDTIDVEKPWTSPNANSG</sequence>
<dbReference type="EMBL" id="BEGY01000106">
    <property type="protein sequence ID" value="GAX83737.1"/>
    <property type="molecule type" value="Genomic_DNA"/>
</dbReference>
<evidence type="ECO:0000313" key="3">
    <source>
        <dbReference type="Proteomes" id="UP000232323"/>
    </source>
</evidence>
<dbReference type="InterPro" id="IPR036188">
    <property type="entry name" value="FAD/NAD-bd_sf"/>
</dbReference>
<organism evidence="2 3">
    <name type="scientific">Chlamydomonas eustigma</name>
    <dbReference type="NCBI Taxonomy" id="1157962"/>
    <lineage>
        <taxon>Eukaryota</taxon>
        <taxon>Viridiplantae</taxon>
        <taxon>Chlorophyta</taxon>
        <taxon>core chlorophytes</taxon>
        <taxon>Chlorophyceae</taxon>
        <taxon>CS clade</taxon>
        <taxon>Chlamydomonadales</taxon>
        <taxon>Chlamydomonadaceae</taxon>
        <taxon>Chlamydomonas</taxon>
    </lineage>
</organism>
<dbReference type="AlphaFoldDB" id="A0A250XKY8"/>
<name>A0A250XKY8_9CHLO</name>
<accession>A0A250XKY8</accession>
<dbReference type="GO" id="GO:0016491">
    <property type="term" value="F:oxidoreductase activity"/>
    <property type="evidence" value="ECO:0007669"/>
    <property type="project" value="InterPro"/>
</dbReference>
<dbReference type="Proteomes" id="UP000232323">
    <property type="component" value="Unassembled WGS sequence"/>
</dbReference>